<dbReference type="NCBIfam" id="NF006737">
    <property type="entry name" value="PRK09267.1-3"/>
    <property type="match status" value="1"/>
</dbReference>
<dbReference type="InterPro" id="IPR029039">
    <property type="entry name" value="Flavoprotein-like_sf"/>
</dbReference>
<organism evidence="9 10">
    <name type="scientific">Arsenophonus apicola</name>
    <dbReference type="NCBI Taxonomy" id="2879119"/>
    <lineage>
        <taxon>Bacteria</taxon>
        <taxon>Pseudomonadati</taxon>
        <taxon>Pseudomonadota</taxon>
        <taxon>Gammaproteobacteria</taxon>
        <taxon>Enterobacterales</taxon>
        <taxon>Morganellaceae</taxon>
        <taxon>Arsenophonus</taxon>
    </lineage>
</organism>
<evidence type="ECO:0000256" key="4">
    <source>
        <dbReference type="ARBA" id="ARBA00022630"/>
    </source>
</evidence>
<evidence type="ECO:0000256" key="7">
    <source>
        <dbReference type="PIRNR" id="PIRNR038996"/>
    </source>
</evidence>
<dbReference type="NCBIfam" id="NF006739">
    <property type="entry name" value="PRK09267.1-5"/>
    <property type="match status" value="1"/>
</dbReference>
<dbReference type="PANTHER" id="PTHR42809">
    <property type="entry name" value="FLAVODOXIN 2"/>
    <property type="match status" value="1"/>
</dbReference>
<evidence type="ECO:0000313" key="9">
    <source>
        <dbReference type="EMBL" id="WGO82836.1"/>
    </source>
</evidence>
<dbReference type="PROSITE" id="PS00201">
    <property type="entry name" value="FLAVODOXIN"/>
    <property type="match status" value="1"/>
</dbReference>
<name>A0ABY8P188_9GAMM</name>
<reference evidence="9 10" key="1">
    <citation type="submission" date="2023-04" db="EMBL/GenBank/DDBJ databases">
        <title>Genome dynamics across the evolutionary transition to endosymbiosis.</title>
        <authorList>
            <person name="Siozios S."/>
            <person name="Nadal-Jimenez P."/>
            <person name="Azagi T."/>
            <person name="Sprong H."/>
            <person name="Frost C.L."/>
            <person name="Parratt S.R."/>
            <person name="Taylor G."/>
            <person name="Brettell L."/>
            <person name="Lew K.C."/>
            <person name="Croft L."/>
            <person name="King K.C."/>
            <person name="Brockhurst M.A."/>
            <person name="Hypsa V."/>
            <person name="Novakova E."/>
            <person name="Darby A.C."/>
            <person name="Hurst G.D.D."/>
        </authorList>
    </citation>
    <scope>NUCLEOTIDE SEQUENCE [LARGE SCALE GENOMIC DNA]</scope>
    <source>
        <strain evidence="10">aApi_AU</strain>
    </source>
</reference>
<keyword evidence="6 7" id="KW-0249">Electron transport</keyword>
<dbReference type="InterPro" id="IPR010086">
    <property type="entry name" value="Flavodoxin_lc"/>
</dbReference>
<comment type="function">
    <text evidence="7">Low-potential electron donor to a number of redox enzymes.</text>
</comment>
<dbReference type="EMBL" id="CP123759">
    <property type="protein sequence ID" value="WGO82836.1"/>
    <property type="molecule type" value="Genomic_DNA"/>
</dbReference>
<keyword evidence="3 7" id="KW-0813">Transport</keyword>
<feature type="domain" description="Flavodoxin-like" evidence="8">
    <location>
        <begin position="4"/>
        <end position="166"/>
    </location>
</feature>
<dbReference type="Gene3D" id="3.40.50.360">
    <property type="match status" value="1"/>
</dbReference>
<dbReference type="InterPro" id="IPR001226">
    <property type="entry name" value="Flavodoxin_CS"/>
</dbReference>
<evidence type="ECO:0000256" key="1">
    <source>
        <dbReference type="ARBA" id="ARBA00001917"/>
    </source>
</evidence>
<dbReference type="PROSITE" id="PS50902">
    <property type="entry name" value="FLAVODOXIN_LIKE"/>
    <property type="match status" value="1"/>
</dbReference>
<keyword evidence="5 7" id="KW-0288">FMN</keyword>
<dbReference type="SUPFAM" id="SSF52218">
    <property type="entry name" value="Flavoproteins"/>
    <property type="match status" value="1"/>
</dbReference>
<evidence type="ECO:0000256" key="6">
    <source>
        <dbReference type="ARBA" id="ARBA00022982"/>
    </source>
</evidence>
<dbReference type="Pfam" id="PF00258">
    <property type="entry name" value="Flavodoxin_1"/>
    <property type="match status" value="1"/>
</dbReference>
<dbReference type="NCBIfam" id="TIGR01752">
    <property type="entry name" value="flav_long"/>
    <property type="match status" value="1"/>
</dbReference>
<comment type="similarity">
    <text evidence="2 7">Belongs to the flavodoxin family.</text>
</comment>
<sequence length="177" mass="19871">MAIIGIFFGSDTGNTENIAKMIQEKLGGADIAEIHDIAKSSKEDIEAFDILLFGIPTWYYGEAQCDWDDFFPTLEEIDFDGKLVAIFGCGDQEDYAEYFCDAMGTVKEIIEPKGASIIGHWPTEGYHFEASKGLADDNNFIGLAIDEDRQPELTDERVECWVNQIIDELELQAIIDR</sequence>
<gene>
    <name evidence="9" type="primary">fldA</name>
    <name evidence="9" type="ORF">QG404_10730</name>
</gene>
<dbReference type="PANTHER" id="PTHR42809:SF1">
    <property type="entry name" value="FLAVODOXIN 1"/>
    <property type="match status" value="1"/>
</dbReference>
<dbReference type="InterPro" id="IPR050619">
    <property type="entry name" value="Flavodoxin"/>
</dbReference>
<dbReference type="PIRSF" id="PIRSF038996">
    <property type="entry name" value="FldA"/>
    <property type="match status" value="1"/>
</dbReference>
<dbReference type="InterPro" id="IPR008254">
    <property type="entry name" value="Flavodoxin/NO_synth"/>
</dbReference>
<keyword evidence="10" id="KW-1185">Reference proteome</keyword>
<protein>
    <recommendedName>
        <fullName evidence="7">Flavodoxin</fullName>
    </recommendedName>
</protein>
<comment type="cofactor">
    <cofactor evidence="1 7">
        <name>FMN</name>
        <dbReference type="ChEBI" id="CHEBI:58210"/>
    </cofactor>
</comment>
<dbReference type="RefSeq" id="WP_280937525.1">
    <property type="nucleotide sequence ID" value="NZ_CP123759.1"/>
</dbReference>
<dbReference type="NCBIfam" id="NF006735">
    <property type="entry name" value="PRK09267.1-1"/>
    <property type="match status" value="1"/>
</dbReference>
<evidence type="ECO:0000313" key="10">
    <source>
        <dbReference type="Proteomes" id="UP001231859"/>
    </source>
</evidence>
<proteinExistence type="inferred from homology"/>
<dbReference type="NCBIfam" id="NF006738">
    <property type="entry name" value="PRK09267.1-4"/>
    <property type="match status" value="1"/>
</dbReference>
<dbReference type="Proteomes" id="UP001231859">
    <property type="component" value="Chromosome"/>
</dbReference>
<evidence type="ECO:0000256" key="3">
    <source>
        <dbReference type="ARBA" id="ARBA00022448"/>
    </source>
</evidence>
<evidence type="ECO:0000256" key="2">
    <source>
        <dbReference type="ARBA" id="ARBA00005267"/>
    </source>
</evidence>
<evidence type="ECO:0000256" key="5">
    <source>
        <dbReference type="ARBA" id="ARBA00022643"/>
    </source>
</evidence>
<keyword evidence="4 7" id="KW-0285">Flavoprotein</keyword>
<accession>A0ABY8P188</accession>
<evidence type="ECO:0000259" key="8">
    <source>
        <dbReference type="PROSITE" id="PS50902"/>
    </source>
</evidence>